<organism evidence="12 13">
    <name type="scientific">Crotalaria pallida</name>
    <name type="common">Smooth rattlebox</name>
    <name type="synonym">Crotalaria striata</name>
    <dbReference type="NCBI Taxonomy" id="3830"/>
    <lineage>
        <taxon>Eukaryota</taxon>
        <taxon>Viridiplantae</taxon>
        <taxon>Streptophyta</taxon>
        <taxon>Embryophyta</taxon>
        <taxon>Tracheophyta</taxon>
        <taxon>Spermatophyta</taxon>
        <taxon>Magnoliopsida</taxon>
        <taxon>eudicotyledons</taxon>
        <taxon>Gunneridae</taxon>
        <taxon>Pentapetalae</taxon>
        <taxon>rosids</taxon>
        <taxon>fabids</taxon>
        <taxon>Fabales</taxon>
        <taxon>Fabaceae</taxon>
        <taxon>Papilionoideae</taxon>
        <taxon>50 kb inversion clade</taxon>
        <taxon>genistoids sensu lato</taxon>
        <taxon>core genistoids</taxon>
        <taxon>Crotalarieae</taxon>
        <taxon>Crotalaria</taxon>
    </lineage>
</organism>
<evidence type="ECO:0000256" key="2">
    <source>
        <dbReference type="ARBA" id="ARBA00012406"/>
    </source>
</evidence>
<comment type="caution">
    <text evidence="12">The sequence shown here is derived from an EMBL/GenBank/DDBJ whole genome shotgun (WGS) entry which is preliminary data.</text>
</comment>
<evidence type="ECO:0000256" key="10">
    <source>
        <dbReference type="SAM" id="MobiDB-lite"/>
    </source>
</evidence>
<dbReference type="GO" id="GO:0005524">
    <property type="term" value="F:ATP binding"/>
    <property type="evidence" value="ECO:0007669"/>
    <property type="project" value="UniProtKB-UniRule"/>
</dbReference>
<name>A0AAN9HQ24_CROPI</name>
<comment type="catalytic activity">
    <reaction evidence="7">
        <text>L-threonyl-[protein] + ATP = O-phospho-L-threonyl-[protein] + ADP + H(+)</text>
        <dbReference type="Rhea" id="RHEA:46608"/>
        <dbReference type="Rhea" id="RHEA-COMP:11060"/>
        <dbReference type="Rhea" id="RHEA-COMP:11605"/>
        <dbReference type="ChEBI" id="CHEBI:15378"/>
        <dbReference type="ChEBI" id="CHEBI:30013"/>
        <dbReference type="ChEBI" id="CHEBI:30616"/>
        <dbReference type="ChEBI" id="CHEBI:61977"/>
        <dbReference type="ChEBI" id="CHEBI:456216"/>
        <dbReference type="EC" id="2.7.11.25"/>
    </reaction>
</comment>
<evidence type="ECO:0000256" key="1">
    <source>
        <dbReference type="ARBA" id="ARBA00006529"/>
    </source>
</evidence>
<accession>A0AAN9HQ24</accession>
<dbReference type="PROSITE" id="PS00107">
    <property type="entry name" value="PROTEIN_KINASE_ATP"/>
    <property type="match status" value="1"/>
</dbReference>
<evidence type="ECO:0000256" key="4">
    <source>
        <dbReference type="ARBA" id="ARBA00022741"/>
    </source>
</evidence>
<evidence type="ECO:0000313" key="13">
    <source>
        <dbReference type="Proteomes" id="UP001372338"/>
    </source>
</evidence>
<keyword evidence="4 9" id="KW-0547">Nucleotide-binding</keyword>
<comment type="catalytic activity">
    <reaction evidence="8">
        <text>L-seryl-[protein] + ATP = O-phospho-L-seryl-[protein] + ADP + H(+)</text>
        <dbReference type="Rhea" id="RHEA:17989"/>
        <dbReference type="Rhea" id="RHEA-COMP:9863"/>
        <dbReference type="Rhea" id="RHEA-COMP:11604"/>
        <dbReference type="ChEBI" id="CHEBI:15378"/>
        <dbReference type="ChEBI" id="CHEBI:29999"/>
        <dbReference type="ChEBI" id="CHEBI:30616"/>
        <dbReference type="ChEBI" id="CHEBI:83421"/>
        <dbReference type="ChEBI" id="CHEBI:456216"/>
        <dbReference type="EC" id="2.7.11.25"/>
    </reaction>
</comment>
<reference evidence="12 13" key="1">
    <citation type="submission" date="2024-01" db="EMBL/GenBank/DDBJ databases">
        <title>The genomes of 5 underutilized Papilionoideae crops provide insights into root nodulation and disease resistanc.</title>
        <authorList>
            <person name="Yuan L."/>
        </authorList>
    </citation>
    <scope>NUCLEOTIDE SEQUENCE [LARGE SCALE GENOMIC DNA]</scope>
    <source>
        <strain evidence="12">ZHUSHIDOU_FW_LH</strain>
        <tissue evidence="12">Leaf</tissue>
    </source>
</reference>
<evidence type="ECO:0000256" key="7">
    <source>
        <dbReference type="ARBA" id="ARBA00047559"/>
    </source>
</evidence>
<dbReference type="GO" id="GO:0004709">
    <property type="term" value="F:MAP kinase kinase kinase activity"/>
    <property type="evidence" value="ECO:0007669"/>
    <property type="project" value="UniProtKB-EC"/>
</dbReference>
<dbReference type="Gene3D" id="1.10.510.10">
    <property type="entry name" value="Transferase(Phosphotransferase) domain 1"/>
    <property type="match status" value="1"/>
</dbReference>
<feature type="binding site" evidence="9">
    <location>
        <position position="94"/>
    </location>
    <ligand>
        <name>ATP</name>
        <dbReference type="ChEBI" id="CHEBI:30616"/>
    </ligand>
</feature>
<dbReference type="PROSITE" id="PS50011">
    <property type="entry name" value="PROTEIN_KINASE_DOM"/>
    <property type="match status" value="1"/>
</dbReference>
<evidence type="ECO:0000256" key="5">
    <source>
        <dbReference type="ARBA" id="ARBA00022777"/>
    </source>
</evidence>
<evidence type="ECO:0000259" key="11">
    <source>
        <dbReference type="PROSITE" id="PS50011"/>
    </source>
</evidence>
<dbReference type="InterPro" id="IPR000719">
    <property type="entry name" value="Prot_kinase_dom"/>
</dbReference>
<gene>
    <name evidence="12" type="ORF">RIF29_39917</name>
</gene>
<dbReference type="InterPro" id="IPR050538">
    <property type="entry name" value="MAP_kinase_kinase_kinase"/>
</dbReference>
<keyword evidence="6 9" id="KW-0067">ATP-binding</keyword>
<evidence type="ECO:0000256" key="9">
    <source>
        <dbReference type="PROSITE-ProRule" id="PRU10141"/>
    </source>
</evidence>
<feature type="domain" description="Protein kinase" evidence="11">
    <location>
        <begin position="65"/>
        <end position="286"/>
    </location>
</feature>
<dbReference type="InterPro" id="IPR011009">
    <property type="entry name" value="Kinase-like_dom_sf"/>
</dbReference>
<dbReference type="Proteomes" id="UP001372338">
    <property type="component" value="Unassembled WGS sequence"/>
</dbReference>
<evidence type="ECO:0000256" key="3">
    <source>
        <dbReference type="ARBA" id="ARBA00022679"/>
    </source>
</evidence>
<dbReference type="AlphaFoldDB" id="A0AAN9HQ24"/>
<dbReference type="SMART" id="SM00220">
    <property type="entry name" value="S_TKc"/>
    <property type="match status" value="1"/>
</dbReference>
<feature type="compositionally biased region" description="Low complexity" evidence="10">
    <location>
        <begin position="383"/>
        <end position="408"/>
    </location>
</feature>
<keyword evidence="5" id="KW-0418">Kinase</keyword>
<evidence type="ECO:0000313" key="12">
    <source>
        <dbReference type="EMBL" id="KAK7245084.1"/>
    </source>
</evidence>
<keyword evidence="3" id="KW-0808">Transferase</keyword>
<evidence type="ECO:0000256" key="6">
    <source>
        <dbReference type="ARBA" id="ARBA00022840"/>
    </source>
</evidence>
<dbReference type="EMBL" id="JAYWIO010000008">
    <property type="protein sequence ID" value="KAK7245084.1"/>
    <property type="molecule type" value="Genomic_DNA"/>
</dbReference>
<dbReference type="Pfam" id="PF00069">
    <property type="entry name" value="Pkinase"/>
    <property type="match status" value="1"/>
</dbReference>
<proteinExistence type="inferred from homology"/>
<feature type="region of interest" description="Disordered" evidence="10">
    <location>
        <begin position="379"/>
        <end position="408"/>
    </location>
</feature>
<dbReference type="SUPFAM" id="SSF56112">
    <property type="entry name" value="Protein kinase-like (PK-like)"/>
    <property type="match status" value="1"/>
</dbReference>
<dbReference type="InterPro" id="IPR017441">
    <property type="entry name" value="Protein_kinase_ATP_BS"/>
</dbReference>
<evidence type="ECO:0000256" key="8">
    <source>
        <dbReference type="ARBA" id="ARBA00048329"/>
    </source>
</evidence>
<dbReference type="PANTHER" id="PTHR48016">
    <property type="entry name" value="MAP KINASE KINASE KINASE SSK2-RELATED-RELATED"/>
    <property type="match status" value="1"/>
</dbReference>
<dbReference type="EC" id="2.7.11.25" evidence="2"/>
<dbReference type="GO" id="GO:0005737">
    <property type="term" value="C:cytoplasm"/>
    <property type="evidence" value="ECO:0007669"/>
    <property type="project" value="TreeGrafter"/>
</dbReference>
<sequence>MICCRSVKKNSDVTSISSNDQTSDIIIDDPRILYPPGLNYENRNRTTRHSYVNPGSQIPTSPSKWKRGRFLGQGAFGQVYVGFNSDSGQMCAMKEVILCPEDPKSRESVKQLRRIGDKFIIFLEYVAGGSIYKLLQQYGPFDEPIVRNYTRQILDIKGANILVDPSGIVKLADFGVAKDISGDSCPLSLKGSPYWMAPEVIKNSNGCNPAVDIWSLGCTVIEMATTKPPWSQYEWAAAMFKIWSTEELPAMPDELSAEGKDFVQHCLQRNPMHRPSAAQLLQHPFVKDAKQPLPIHQVYAENVNPCFLGPEAAHSYLTRSYRISSGSSNPYSPSCPVSPTMRSQLPLSGNNAVSFHKTRHQTLKDEALGAIPRPKIVMSGRMSPTPISSPATPSGGGSSSVSPRTPGSSYAYRGTFPFNNDGVLGYHYRQTNMEGGSPSKLHLPEHVPQLEIADKSKTDLILDINSSAGLKTVNVL</sequence>
<comment type="similarity">
    <text evidence="1">Belongs to the protein kinase superfamily. STE Ser/Thr protein kinase family. MAP kinase kinase kinase subfamily.</text>
</comment>
<keyword evidence="13" id="KW-1185">Reference proteome</keyword>
<dbReference type="PANTHER" id="PTHR48016:SF45">
    <property type="entry name" value="OS04G0559800 PROTEIN"/>
    <property type="match status" value="1"/>
</dbReference>
<protein>
    <recommendedName>
        <fullName evidence="2">mitogen-activated protein kinase kinase kinase</fullName>
        <ecNumber evidence="2">2.7.11.25</ecNumber>
    </recommendedName>
</protein>